<feature type="transmembrane region" description="Helical" evidence="7">
    <location>
        <begin position="206"/>
        <end position="226"/>
    </location>
</feature>
<evidence type="ECO:0000259" key="9">
    <source>
        <dbReference type="PROSITE" id="PS50928"/>
    </source>
</evidence>
<evidence type="ECO:0000313" key="10">
    <source>
        <dbReference type="EMBL" id="GAA1171113.1"/>
    </source>
</evidence>
<comment type="caution">
    <text evidence="10">The sequence shown here is derived from an EMBL/GenBank/DDBJ whole genome shotgun (WGS) entry which is preliminary data.</text>
</comment>
<feature type="compositionally biased region" description="Gly residues" evidence="8">
    <location>
        <begin position="57"/>
        <end position="85"/>
    </location>
</feature>
<proteinExistence type="inferred from homology"/>
<feature type="transmembrane region" description="Helical" evidence="7">
    <location>
        <begin position="309"/>
        <end position="334"/>
    </location>
</feature>
<feature type="transmembrane region" description="Helical" evidence="7">
    <location>
        <begin position="173"/>
        <end position="194"/>
    </location>
</feature>
<evidence type="ECO:0000256" key="2">
    <source>
        <dbReference type="ARBA" id="ARBA00022448"/>
    </source>
</evidence>
<dbReference type="InterPro" id="IPR000515">
    <property type="entry name" value="MetI-like"/>
</dbReference>
<comment type="similarity">
    <text evidence="7">Belongs to the binding-protein-dependent transport system permease family.</text>
</comment>
<dbReference type="Pfam" id="PF00528">
    <property type="entry name" value="BPD_transp_1"/>
    <property type="match status" value="1"/>
</dbReference>
<dbReference type="EMBL" id="BAAAKV010000024">
    <property type="protein sequence ID" value="GAA1171113.1"/>
    <property type="molecule type" value="Genomic_DNA"/>
</dbReference>
<evidence type="ECO:0000256" key="3">
    <source>
        <dbReference type="ARBA" id="ARBA00022475"/>
    </source>
</evidence>
<dbReference type="SUPFAM" id="SSF161098">
    <property type="entry name" value="MetI-like"/>
    <property type="match status" value="1"/>
</dbReference>
<feature type="transmembrane region" description="Helical" evidence="7">
    <location>
        <begin position="257"/>
        <end position="279"/>
    </location>
</feature>
<keyword evidence="3" id="KW-1003">Cell membrane</keyword>
<feature type="region of interest" description="Disordered" evidence="8">
    <location>
        <begin position="1"/>
        <end position="87"/>
    </location>
</feature>
<dbReference type="Proteomes" id="UP001501371">
    <property type="component" value="Unassembled WGS sequence"/>
</dbReference>
<evidence type="ECO:0000256" key="5">
    <source>
        <dbReference type="ARBA" id="ARBA00022989"/>
    </source>
</evidence>
<reference evidence="10 11" key="1">
    <citation type="journal article" date="2019" name="Int. J. Syst. Evol. Microbiol.">
        <title>The Global Catalogue of Microorganisms (GCM) 10K type strain sequencing project: providing services to taxonomists for standard genome sequencing and annotation.</title>
        <authorList>
            <consortium name="The Broad Institute Genomics Platform"/>
            <consortium name="The Broad Institute Genome Sequencing Center for Infectious Disease"/>
            <person name="Wu L."/>
            <person name="Ma J."/>
        </authorList>
    </citation>
    <scope>NUCLEOTIDE SEQUENCE [LARGE SCALE GENOMIC DNA]</scope>
    <source>
        <strain evidence="10 11">JCM 12696</strain>
    </source>
</reference>
<keyword evidence="5 7" id="KW-1133">Transmembrane helix</keyword>
<dbReference type="InterPro" id="IPR035906">
    <property type="entry name" value="MetI-like_sf"/>
</dbReference>
<evidence type="ECO:0000313" key="11">
    <source>
        <dbReference type="Proteomes" id="UP001501371"/>
    </source>
</evidence>
<feature type="transmembrane region" description="Helical" evidence="7">
    <location>
        <begin position="362"/>
        <end position="383"/>
    </location>
</feature>
<feature type="transmembrane region" description="Helical" evidence="7">
    <location>
        <begin position="98"/>
        <end position="120"/>
    </location>
</feature>
<dbReference type="PROSITE" id="PS50928">
    <property type="entry name" value="ABC_TM1"/>
    <property type="match status" value="1"/>
</dbReference>
<name>A0ABN1UWL2_9ACTN</name>
<keyword evidence="11" id="KW-1185">Reference proteome</keyword>
<dbReference type="RefSeq" id="WP_344275951.1">
    <property type="nucleotide sequence ID" value="NZ_BAAAKV010000024.1"/>
</dbReference>
<keyword evidence="6 7" id="KW-0472">Membrane</keyword>
<feature type="compositionally biased region" description="Gly residues" evidence="8">
    <location>
        <begin position="16"/>
        <end position="29"/>
    </location>
</feature>
<evidence type="ECO:0000256" key="7">
    <source>
        <dbReference type="RuleBase" id="RU363032"/>
    </source>
</evidence>
<feature type="domain" description="ABC transmembrane type-1" evidence="9">
    <location>
        <begin position="169"/>
        <end position="383"/>
    </location>
</feature>
<dbReference type="CDD" id="cd06261">
    <property type="entry name" value="TM_PBP2"/>
    <property type="match status" value="1"/>
</dbReference>
<keyword evidence="2 7" id="KW-0813">Transport</keyword>
<dbReference type="InterPro" id="IPR050809">
    <property type="entry name" value="UgpAE/MalFG_permease"/>
</dbReference>
<accession>A0ABN1UWL2</accession>
<organism evidence="10 11">
    <name type="scientific">Streptomyces hebeiensis</name>
    <dbReference type="NCBI Taxonomy" id="229486"/>
    <lineage>
        <taxon>Bacteria</taxon>
        <taxon>Bacillati</taxon>
        <taxon>Actinomycetota</taxon>
        <taxon>Actinomycetes</taxon>
        <taxon>Kitasatosporales</taxon>
        <taxon>Streptomycetaceae</taxon>
        <taxon>Streptomyces</taxon>
    </lineage>
</organism>
<gene>
    <name evidence="10" type="ORF">GCM10009654_30410</name>
</gene>
<evidence type="ECO:0000256" key="4">
    <source>
        <dbReference type="ARBA" id="ARBA00022692"/>
    </source>
</evidence>
<dbReference type="PANTHER" id="PTHR43227">
    <property type="entry name" value="BLL4140 PROTEIN"/>
    <property type="match status" value="1"/>
</dbReference>
<sequence>MTVHTSRSPGPDAAGDGAGRRGTGRGTDPGAGRSAARGTHRGSGPGADRGNWRDTGRGSGPGADRGSGRGAGRYAGQGAGRGSGAPAGRLRRAVTTHWYAWAMVAPVVAVIGVIIGYPLVRGVYLSLTDADERNVERSIGVNHLPATYEFVGLDNYADALTGSQFLSTLGWTLVWTVSCVGVTFALGLGLANMLNRRIAGRSVYRMLLILPWAVPGFVSVFAWRFLYNEDRGFLNRLLAGGGIDAVPWLNDPTWAKFSVIAVNVWLGVPFMMVALLGGLQSIPGELYEAAEMDGAGAWQRFRHITMPGLRAVSTTVVLLSTIWTFNMFPVIFLLTRGGPGEATQILVTQAYKFSFEISPRDFAQSSTWGVLILVLLMLFAAVYRRVLVKQGDTW</sequence>
<dbReference type="PANTHER" id="PTHR43227:SF7">
    <property type="entry name" value="ARABINOOLIGOSACCHARIDES TRANSPORT SYSTEM PERMEASE PROTEIN ARAP"/>
    <property type="match status" value="1"/>
</dbReference>
<keyword evidence="4 7" id="KW-0812">Transmembrane</keyword>
<protein>
    <submittedName>
        <fullName evidence="10">Sugar ABC transporter permease</fullName>
    </submittedName>
</protein>
<dbReference type="Gene3D" id="1.10.3720.10">
    <property type="entry name" value="MetI-like"/>
    <property type="match status" value="1"/>
</dbReference>
<comment type="subcellular location">
    <subcellularLocation>
        <location evidence="1 7">Cell membrane</location>
        <topology evidence="1 7">Multi-pass membrane protein</topology>
    </subcellularLocation>
</comment>
<evidence type="ECO:0000256" key="8">
    <source>
        <dbReference type="SAM" id="MobiDB-lite"/>
    </source>
</evidence>
<evidence type="ECO:0000256" key="1">
    <source>
        <dbReference type="ARBA" id="ARBA00004651"/>
    </source>
</evidence>
<evidence type="ECO:0000256" key="6">
    <source>
        <dbReference type="ARBA" id="ARBA00023136"/>
    </source>
</evidence>